<keyword evidence="1" id="KW-0064">Aspartyl protease</keyword>
<dbReference type="PANTHER" id="PTHR11439:SF524">
    <property type="entry name" value="RNA-DIRECTED DNA POLYMERASE, PROTEIN KINASE RLK-PELLE-DLSV FAMILY"/>
    <property type="match status" value="1"/>
</dbReference>
<dbReference type="InterPro" id="IPR054722">
    <property type="entry name" value="PolX-like_BBD"/>
</dbReference>
<protein>
    <recommendedName>
        <fullName evidence="3">Integrase catalytic domain-containing protein</fullName>
    </recommendedName>
</protein>
<evidence type="ECO:0000313" key="4">
    <source>
        <dbReference type="EMBL" id="KAJ9567712.1"/>
    </source>
</evidence>
<dbReference type="SUPFAM" id="SSF56672">
    <property type="entry name" value="DNA/RNA polymerases"/>
    <property type="match status" value="1"/>
</dbReference>
<dbReference type="Pfam" id="PF07727">
    <property type="entry name" value="RVT_2"/>
    <property type="match status" value="1"/>
</dbReference>
<feature type="compositionally biased region" description="Acidic residues" evidence="2">
    <location>
        <begin position="667"/>
        <end position="676"/>
    </location>
</feature>
<dbReference type="EMBL" id="JARYMX010000001">
    <property type="protein sequence ID" value="KAJ9567712.1"/>
    <property type="molecule type" value="Genomic_DNA"/>
</dbReference>
<dbReference type="CDD" id="cd09272">
    <property type="entry name" value="RNase_HI_RT_Ty1"/>
    <property type="match status" value="1"/>
</dbReference>
<dbReference type="Pfam" id="PF25597">
    <property type="entry name" value="SH3_retrovirus"/>
    <property type="match status" value="1"/>
</dbReference>
<dbReference type="InterPro" id="IPR043502">
    <property type="entry name" value="DNA/RNA_pol_sf"/>
</dbReference>
<reference evidence="4" key="1">
    <citation type="submission" date="2023-03" db="EMBL/GenBank/DDBJ databases">
        <title>Chromosome-scale reference genome and RAD-based genetic map of yellow starthistle (Centaurea solstitialis) reveal putative structural variation and QTLs associated with invader traits.</title>
        <authorList>
            <person name="Reatini B."/>
            <person name="Cang F.A."/>
            <person name="Jiang Q."/>
            <person name="Mckibben M.T.W."/>
            <person name="Barker M.S."/>
            <person name="Rieseberg L.H."/>
            <person name="Dlugosch K.M."/>
        </authorList>
    </citation>
    <scope>NUCLEOTIDE SEQUENCE</scope>
    <source>
        <strain evidence="4">CAN-66</strain>
        <tissue evidence="4">Leaf</tissue>
    </source>
</reference>
<feature type="compositionally biased region" description="Low complexity" evidence="2">
    <location>
        <begin position="677"/>
        <end position="707"/>
    </location>
</feature>
<dbReference type="GO" id="GO:0015074">
    <property type="term" value="P:DNA integration"/>
    <property type="evidence" value="ECO:0007669"/>
    <property type="project" value="InterPro"/>
</dbReference>
<dbReference type="GO" id="GO:0004190">
    <property type="term" value="F:aspartic-type endopeptidase activity"/>
    <property type="evidence" value="ECO:0007669"/>
    <property type="project" value="UniProtKB-KW"/>
</dbReference>
<feature type="compositionally biased region" description="Polar residues" evidence="2">
    <location>
        <begin position="719"/>
        <end position="729"/>
    </location>
</feature>
<dbReference type="InterPro" id="IPR012337">
    <property type="entry name" value="RNaseH-like_sf"/>
</dbReference>
<dbReference type="InterPro" id="IPR013103">
    <property type="entry name" value="RVT_2"/>
</dbReference>
<gene>
    <name evidence="4" type="ORF">OSB04_003678</name>
</gene>
<feature type="domain" description="Integrase catalytic" evidence="3">
    <location>
        <begin position="417"/>
        <end position="588"/>
    </location>
</feature>
<evidence type="ECO:0000256" key="1">
    <source>
        <dbReference type="ARBA" id="ARBA00022750"/>
    </source>
</evidence>
<dbReference type="Pfam" id="PF22936">
    <property type="entry name" value="Pol_BBD"/>
    <property type="match status" value="1"/>
</dbReference>
<evidence type="ECO:0000259" key="3">
    <source>
        <dbReference type="PROSITE" id="PS50994"/>
    </source>
</evidence>
<name>A0AA38WP16_9ASTR</name>
<dbReference type="InterPro" id="IPR001584">
    <property type="entry name" value="Integrase_cat-core"/>
</dbReference>
<evidence type="ECO:0000256" key="2">
    <source>
        <dbReference type="SAM" id="MobiDB-lite"/>
    </source>
</evidence>
<feature type="compositionally biased region" description="Pro residues" evidence="2">
    <location>
        <begin position="247"/>
        <end position="269"/>
    </location>
</feature>
<keyword evidence="1" id="KW-0378">Hydrolase</keyword>
<feature type="region of interest" description="Disordered" evidence="2">
    <location>
        <begin position="184"/>
        <end position="278"/>
    </location>
</feature>
<organism evidence="4 5">
    <name type="scientific">Centaurea solstitialis</name>
    <name type="common">yellow star-thistle</name>
    <dbReference type="NCBI Taxonomy" id="347529"/>
    <lineage>
        <taxon>Eukaryota</taxon>
        <taxon>Viridiplantae</taxon>
        <taxon>Streptophyta</taxon>
        <taxon>Embryophyta</taxon>
        <taxon>Tracheophyta</taxon>
        <taxon>Spermatophyta</taxon>
        <taxon>Magnoliopsida</taxon>
        <taxon>eudicotyledons</taxon>
        <taxon>Gunneridae</taxon>
        <taxon>Pentapetalae</taxon>
        <taxon>asterids</taxon>
        <taxon>campanulids</taxon>
        <taxon>Asterales</taxon>
        <taxon>Asteraceae</taxon>
        <taxon>Carduoideae</taxon>
        <taxon>Cardueae</taxon>
        <taxon>Centaureinae</taxon>
        <taxon>Centaurea</taxon>
    </lineage>
</organism>
<dbReference type="InterPro" id="IPR036397">
    <property type="entry name" value="RNaseH_sf"/>
</dbReference>
<proteinExistence type="predicted"/>
<feature type="region of interest" description="Disordered" evidence="2">
    <location>
        <begin position="656"/>
        <end position="733"/>
    </location>
</feature>
<dbReference type="Proteomes" id="UP001172457">
    <property type="component" value="Chromosome 1"/>
</dbReference>
<keyword evidence="1" id="KW-0645">Protease</keyword>
<dbReference type="Pfam" id="PF14223">
    <property type="entry name" value="Retrotran_gag_2"/>
    <property type="match status" value="1"/>
</dbReference>
<dbReference type="Gene3D" id="3.30.420.10">
    <property type="entry name" value="Ribonuclease H-like superfamily/Ribonuclease H"/>
    <property type="match status" value="1"/>
</dbReference>
<sequence length="1391" mass="155411">MTSSPASSTLSSPTASQLVFALTNVYSQFSFKLSSYGSKYKLWRRIFLDMCKGAKVYGHITGKSKPASDNDEDWEAIDSRIKSWFYSTCDANLLQIISSDDCTAKDLWDKLDEFFLNNKMSRMLQLQEQFRNTKKGTSSITDFCHNLKNLADALADCDSKIDEIELVMQILRNQGYSQAYFGGPPHAPPAQPGLLGAPPMHPFGTGAPQPSPTMFSAPQHPSPHTFHPSPVPSSPYLYGQHQSPHSVPGPPQYGQPMQPSTPVPLPPQPSFGGHASQFSQPQYTDLSSVFQAMSVQAPQDNNFYMDSGATRHMTFNQGTMHSLTPCNSNFIQVGNGAMVPARYIGHCTLPYSSYPLHLNNVFVSDKLIKNLISVRRFTIDNFVSVEFDPLGFTVKDLKTGSFLQRCDSDHHDLYPVLPPAPRSTLASANVVVSFDVWHRRLGHPGAAIFQFLVPASSLLALVNLLPYVMRVFDVFKTFCAYVLNQFKTDIQLFQCDNGREFNNQPFLDFFKTHGIKMRFSCPYTSPQNGKAERTIRTINNTLRTSLIQASLPTKFWVEALLSSVHTFNLLPSTTIQYKTLFEVLFGFSPTYSHLRVFGCLCYPNTAPTAPHKLAPRSSACVYLGPSTDHRGYRCLDLITQKVIISRHVVFDETHFPVPDFQPRPSSEDYDSFDVDDSPPSLSPIPDAVATPPDSSTSNSSSSDEPSQPSQPPPPATTSGHPMTTRSRTGSLKPKQIFNLSVTSDISPIPRSAAQAMCDPHWRAAMDAKMAAIISNYTWDLVPKPSDANIVGNRWLFRHKFDNNGRLERYKARLVAQGFSQQPGLDFDDTFSPVVKPATIRTVLSISISRNWPIHQLDVKNAFLHGDLTETVYMRQPSGYVNTCFPDHVCRLRKALYGLKQAPRAWYHRFAVYLSSLGFLSSKTDTSLFMYHRGSDTIYLLLYVDDIILTASSPTLISMVIYKLSSEFPMSDLGPLSFFLGIAASRSKSGLFLSQSAFAQEILARADMVSCNPCSTPADTKTKFAVDGEPVPDPTLYRSLAGALQYLTFTRPDIAYAVQQVCLFMHDPRLPHLNALKRILRYLKGTLSHGLHLKASAVDRLVAYSDADWAGCPNTRRSTSGFCVYLGDNLVSWSSKRQHVVSRSSAEAEYRGIANVVAETAWLRNLLLELCCPLSRATVVFCDNVSAMYLASNPVQHQRTKHVEIDLHFVRERVAIGHVRVLHVPSAYQYADIFTKGLPTSLFLDFRDSLNIRLPPDQTTGGRVVGRSEEWVTTKAGLRGDPKSGKPLRCEYDVIGMCDCDGTDCGMRMGMKMGMQENKNESIHNGGSSRDEGDMMINWIDEEVDNSTQIFQGSTHEFEEYLQRNSEIRSNEVHHQLRADLVEHIWSNRDYE</sequence>
<dbReference type="PANTHER" id="PTHR11439">
    <property type="entry name" value="GAG-POL-RELATED RETROTRANSPOSON"/>
    <property type="match status" value="1"/>
</dbReference>
<dbReference type="InterPro" id="IPR057670">
    <property type="entry name" value="SH3_retrovirus"/>
</dbReference>
<dbReference type="GO" id="GO:0003676">
    <property type="term" value="F:nucleic acid binding"/>
    <property type="evidence" value="ECO:0007669"/>
    <property type="project" value="InterPro"/>
</dbReference>
<evidence type="ECO:0000313" key="5">
    <source>
        <dbReference type="Proteomes" id="UP001172457"/>
    </source>
</evidence>
<dbReference type="PROSITE" id="PS50994">
    <property type="entry name" value="INTEGRASE"/>
    <property type="match status" value="1"/>
</dbReference>
<accession>A0AA38WP16</accession>
<comment type="caution">
    <text evidence="4">The sequence shown here is derived from an EMBL/GenBank/DDBJ whole genome shotgun (WGS) entry which is preliminary data.</text>
</comment>
<dbReference type="SUPFAM" id="SSF53098">
    <property type="entry name" value="Ribonuclease H-like"/>
    <property type="match status" value="1"/>
</dbReference>
<keyword evidence="5" id="KW-1185">Reference proteome</keyword>